<name>A0A6M3J328_9ZZZZ</name>
<reference evidence="1" key="1">
    <citation type="submission" date="2020-03" db="EMBL/GenBank/DDBJ databases">
        <title>The deep terrestrial virosphere.</title>
        <authorList>
            <person name="Holmfeldt K."/>
            <person name="Nilsson E."/>
            <person name="Simone D."/>
            <person name="Lopez-Fernandez M."/>
            <person name="Wu X."/>
            <person name="de Brujin I."/>
            <person name="Lundin D."/>
            <person name="Andersson A."/>
            <person name="Bertilsson S."/>
            <person name="Dopson M."/>
        </authorList>
    </citation>
    <scope>NUCLEOTIDE SEQUENCE</scope>
    <source>
        <strain evidence="2">MM415A00315</strain>
        <strain evidence="1">MM415B00552</strain>
    </source>
</reference>
<evidence type="ECO:0000313" key="1">
    <source>
        <dbReference type="EMBL" id="QJA64044.1"/>
    </source>
</evidence>
<evidence type="ECO:0000313" key="2">
    <source>
        <dbReference type="EMBL" id="QJA83087.1"/>
    </source>
</evidence>
<accession>A0A6M3J328</accession>
<dbReference type="AlphaFoldDB" id="A0A6M3J328"/>
<protein>
    <submittedName>
        <fullName evidence="1">Uncharacterized protein</fullName>
    </submittedName>
</protein>
<gene>
    <name evidence="2" type="ORF">MM415A00315_0012</name>
    <name evidence="1" type="ORF">MM415B00552_0034</name>
</gene>
<organism evidence="1">
    <name type="scientific">viral metagenome</name>
    <dbReference type="NCBI Taxonomy" id="1070528"/>
    <lineage>
        <taxon>unclassified sequences</taxon>
        <taxon>metagenomes</taxon>
        <taxon>organismal metagenomes</taxon>
    </lineage>
</organism>
<proteinExistence type="predicted"/>
<dbReference type="EMBL" id="MT141511">
    <property type="protein sequence ID" value="QJA64044.1"/>
    <property type="molecule type" value="Genomic_DNA"/>
</dbReference>
<dbReference type="EMBL" id="MT142503">
    <property type="protein sequence ID" value="QJA83087.1"/>
    <property type="molecule type" value="Genomic_DNA"/>
</dbReference>
<sequence>MPLIICSFAFNTDNKEGVIIANVPDLIALQILQNLVIARVEAKGNGKSEPVKVREE</sequence>